<evidence type="ECO:0000256" key="9">
    <source>
        <dbReference type="ARBA" id="ARBA00022801"/>
    </source>
</evidence>
<dbReference type="PROSITE" id="PS00217">
    <property type="entry name" value="SUGAR_TRANSPORT_2"/>
    <property type="match status" value="1"/>
</dbReference>
<dbReference type="Gene3D" id="2.60.390.10">
    <property type="entry name" value="Beta-galactosidase, domain 3"/>
    <property type="match status" value="1"/>
</dbReference>
<dbReference type="EC" id="3.2.1.23" evidence="5"/>
<evidence type="ECO:0000256" key="7">
    <source>
        <dbReference type="ARBA" id="ARBA00022692"/>
    </source>
</evidence>
<keyword evidence="7 14" id="KW-0812">Transmembrane</keyword>
<dbReference type="SUPFAM" id="SSF117100">
    <property type="entry name" value="Beta-galactosidase LacA, domain 3"/>
    <property type="match status" value="1"/>
</dbReference>
<evidence type="ECO:0000256" key="11">
    <source>
        <dbReference type="ARBA" id="ARBA00023136"/>
    </source>
</evidence>
<evidence type="ECO:0000256" key="10">
    <source>
        <dbReference type="ARBA" id="ARBA00022989"/>
    </source>
</evidence>
<evidence type="ECO:0000256" key="6">
    <source>
        <dbReference type="ARBA" id="ARBA00022448"/>
    </source>
</evidence>
<dbReference type="InterPro" id="IPR050360">
    <property type="entry name" value="MFS_Sugar_Transporters"/>
</dbReference>
<dbReference type="InterPro" id="IPR020846">
    <property type="entry name" value="MFS_dom"/>
</dbReference>
<evidence type="ECO:0000256" key="8">
    <source>
        <dbReference type="ARBA" id="ARBA00022729"/>
    </source>
</evidence>
<dbReference type="SUPFAM" id="SSF51011">
    <property type="entry name" value="Glycosyl hydrolase domain"/>
    <property type="match status" value="1"/>
</dbReference>
<feature type="transmembrane region" description="Helical" evidence="14">
    <location>
        <begin position="176"/>
        <end position="197"/>
    </location>
</feature>
<feature type="transmembrane region" description="Helical" evidence="14">
    <location>
        <begin position="415"/>
        <end position="437"/>
    </location>
</feature>
<feature type="transmembrane region" description="Helical" evidence="14">
    <location>
        <begin position="204"/>
        <end position="224"/>
    </location>
</feature>
<dbReference type="Gene3D" id="2.60.120.260">
    <property type="entry name" value="Galactose-binding domain-like"/>
    <property type="match status" value="2"/>
</dbReference>
<keyword evidence="11 14" id="KW-0472">Membrane</keyword>
<keyword evidence="12" id="KW-0325">Glycoprotein</keyword>
<dbReference type="PRINTS" id="PR00742">
    <property type="entry name" value="GLHYDRLASE35"/>
</dbReference>
<evidence type="ECO:0000256" key="4">
    <source>
        <dbReference type="ARBA" id="ARBA00010992"/>
    </source>
</evidence>
<dbReference type="Pfam" id="PF13364">
    <property type="entry name" value="BetaGal_ABD2"/>
    <property type="match status" value="2"/>
</dbReference>
<feature type="transmembrane region" description="Helical" evidence="14">
    <location>
        <begin position="62"/>
        <end position="82"/>
    </location>
</feature>
<dbReference type="SMART" id="SM01029">
    <property type="entry name" value="BetaGal_dom2"/>
    <property type="match status" value="1"/>
</dbReference>
<reference evidence="17" key="1">
    <citation type="submission" date="2018-05" db="EMBL/GenBank/DDBJ databases">
        <title>Draft genome sequence of Stemphylium lycopersici strain CIDEFI 213.</title>
        <authorList>
            <person name="Medina R."/>
            <person name="Franco M.E.E."/>
            <person name="Lucentini C.G."/>
            <person name="Saparrat M.C.N."/>
            <person name="Balatti P.A."/>
        </authorList>
    </citation>
    <scope>NUCLEOTIDE SEQUENCE [LARGE SCALE GENOMIC DNA]</scope>
    <source>
        <strain evidence="17">CIDEFI 213</strain>
    </source>
</reference>
<organism evidence="16 17">
    <name type="scientific">Stemphylium lycopersici</name>
    <name type="common">Tomato gray leaf spot disease fungus</name>
    <name type="synonym">Thyrospora lycopersici</name>
    <dbReference type="NCBI Taxonomy" id="183478"/>
    <lineage>
        <taxon>Eukaryota</taxon>
        <taxon>Fungi</taxon>
        <taxon>Dikarya</taxon>
        <taxon>Ascomycota</taxon>
        <taxon>Pezizomycotina</taxon>
        <taxon>Dothideomycetes</taxon>
        <taxon>Pleosporomycetidae</taxon>
        <taxon>Pleosporales</taxon>
        <taxon>Pleosporineae</taxon>
        <taxon>Pleosporaceae</taxon>
        <taxon>Stemphylium</taxon>
    </lineage>
</organism>
<accession>A0A364NAV0</accession>
<dbReference type="NCBIfam" id="TIGR00879">
    <property type="entry name" value="SP"/>
    <property type="match status" value="1"/>
</dbReference>
<feature type="transmembrane region" description="Helical" evidence="14">
    <location>
        <begin position="236"/>
        <end position="261"/>
    </location>
</feature>
<dbReference type="InterPro" id="IPR036833">
    <property type="entry name" value="BetaGal_dom3_sf"/>
</dbReference>
<dbReference type="FunFam" id="1.20.1250.20:FF:000078">
    <property type="entry name" value="MFS maltose transporter, putative"/>
    <property type="match status" value="1"/>
</dbReference>
<evidence type="ECO:0000313" key="16">
    <source>
        <dbReference type="EMBL" id="RAR14392.1"/>
    </source>
</evidence>
<dbReference type="SUPFAM" id="SSF49785">
    <property type="entry name" value="Galactose-binding domain-like"/>
    <property type="match status" value="2"/>
</dbReference>
<dbReference type="PANTHER" id="PTHR48022">
    <property type="entry name" value="PLASTIDIC GLUCOSE TRANSPORTER 4"/>
    <property type="match status" value="1"/>
</dbReference>
<evidence type="ECO:0000256" key="3">
    <source>
        <dbReference type="ARBA" id="ARBA00009809"/>
    </source>
</evidence>
<dbReference type="InterPro" id="IPR003663">
    <property type="entry name" value="Sugar/inositol_transpt"/>
</dbReference>
<name>A0A364NAV0_STELY</name>
<dbReference type="Gene3D" id="1.20.1250.20">
    <property type="entry name" value="MFS general substrate transporter like domains"/>
    <property type="match status" value="1"/>
</dbReference>
<dbReference type="Gene3D" id="3.20.20.80">
    <property type="entry name" value="Glycosidases"/>
    <property type="match status" value="1"/>
</dbReference>
<dbReference type="InterPro" id="IPR005829">
    <property type="entry name" value="Sugar_transporter_CS"/>
</dbReference>
<comment type="catalytic activity">
    <reaction evidence="1">
        <text>Hydrolysis of terminal non-reducing beta-D-galactose residues in beta-D-galactosides.</text>
        <dbReference type="EC" id="3.2.1.23"/>
    </reaction>
</comment>
<dbReference type="Pfam" id="PF10435">
    <property type="entry name" value="BetaGal_dom2"/>
    <property type="match status" value="1"/>
</dbReference>
<dbReference type="SUPFAM" id="SSF51445">
    <property type="entry name" value="(Trans)glycosidases"/>
    <property type="match status" value="1"/>
</dbReference>
<dbReference type="GO" id="GO:0005975">
    <property type="term" value="P:carbohydrate metabolic process"/>
    <property type="evidence" value="ECO:0007669"/>
    <property type="project" value="InterPro"/>
</dbReference>
<dbReference type="EMBL" id="QGDH01000022">
    <property type="protein sequence ID" value="RAR14392.1"/>
    <property type="molecule type" value="Genomic_DNA"/>
</dbReference>
<evidence type="ECO:0000256" key="12">
    <source>
        <dbReference type="ARBA" id="ARBA00023180"/>
    </source>
</evidence>
<dbReference type="PROSITE" id="PS50850">
    <property type="entry name" value="MFS"/>
    <property type="match status" value="1"/>
</dbReference>
<dbReference type="InterPro" id="IPR036259">
    <property type="entry name" value="MFS_trans_sf"/>
</dbReference>
<evidence type="ECO:0000259" key="15">
    <source>
        <dbReference type="PROSITE" id="PS50850"/>
    </source>
</evidence>
<proteinExistence type="inferred from homology"/>
<dbReference type="InterPro" id="IPR037110">
    <property type="entry name" value="Betagal_dom2_sf"/>
</dbReference>
<comment type="similarity">
    <text evidence="3">Belongs to the glycosyl hydrolase 35 family.</text>
</comment>
<evidence type="ECO:0000256" key="13">
    <source>
        <dbReference type="ARBA" id="ARBA00023295"/>
    </source>
</evidence>
<dbReference type="InterPro" id="IPR001944">
    <property type="entry name" value="Glycoside_Hdrlase_35"/>
</dbReference>
<keyword evidence="13 16" id="KW-0326">Glycosidase</keyword>
<feature type="transmembrane region" description="Helical" evidence="14">
    <location>
        <begin position="386"/>
        <end position="409"/>
    </location>
</feature>
<dbReference type="Pfam" id="PF01301">
    <property type="entry name" value="Glyco_hydro_35"/>
    <property type="match status" value="1"/>
</dbReference>
<keyword evidence="9 16" id="KW-0378">Hydrolase</keyword>
<keyword evidence="8" id="KW-0732">Signal</keyword>
<evidence type="ECO:0000313" key="17">
    <source>
        <dbReference type="Proteomes" id="UP000249619"/>
    </source>
</evidence>
<dbReference type="FunFam" id="3.20.20.80:FF:000040">
    <property type="entry name" value="Beta-galactosidase A"/>
    <property type="match status" value="1"/>
</dbReference>
<dbReference type="GO" id="GO:0004565">
    <property type="term" value="F:beta-galactosidase activity"/>
    <property type="evidence" value="ECO:0007669"/>
    <property type="project" value="UniProtKB-EC"/>
</dbReference>
<dbReference type="Gene3D" id="2.102.20.10">
    <property type="entry name" value="Beta-galactosidase, domain 2"/>
    <property type="match status" value="1"/>
</dbReference>
<dbReference type="InterPro" id="IPR017853">
    <property type="entry name" value="GH"/>
</dbReference>
<comment type="subcellular location">
    <subcellularLocation>
        <location evidence="2">Membrane</location>
        <topology evidence="2">Multi-pass membrane protein</topology>
    </subcellularLocation>
</comment>
<dbReference type="Proteomes" id="UP000249619">
    <property type="component" value="Unassembled WGS sequence"/>
</dbReference>
<keyword evidence="17" id="KW-1185">Reference proteome</keyword>
<dbReference type="InterPro" id="IPR025300">
    <property type="entry name" value="BetaGal_jelly_roll_dom"/>
</dbReference>
<dbReference type="FunFam" id="2.102.20.10:FF:000001">
    <property type="entry name" value="Beta-galactosidase A"/>
    <property type="match status" value="1"/>
</dbReference>
<dbReference type="InterPro" id="IPR025972">
    <property type="entry name" value="BetaGal_dom3"/>
</dbReference>
<dbReference type="InterPro" id="IPR008979">
    <property type="entry name" value="Galactose-bd-like_sf"/>
</dbReference>
<dbReference type="GO" id="GO:0016020">
    <property type="term" value="C:membrane"/>
    <property type="evidence" value="ECO:0007669"/>
    <property type="project" value="UniProtKB-SubCell"/>
</dbReference>
<gene>
    <name evidence="16" type="ORF">DDE83_002160</name>
</gene>
<comment type="similarity">
    <text evidence="4">Belongs to the major facilitator superfamily. Sugar transporter (TC 2.A.1.1) family.</text>
</comment>
<comment type="caution">
    <text evidence="16">The sequence shown here is derived from an EMBL/GenBank/DDBJ whole genome shotgun (WGS) entry which is preliminary data.</text>
</comment>
<dbReference type="Pfam" id="PF00083">
    <property type="entry name" value="Sugar_tr"/>
    <property type="match status" value="1"/>
</dbReference>
<keyword evidence="10 14" id="KW-1133">Transmembrane helix</keyword>
<evidence type="ECO:0000256" key="5">
    <source>
        <dbReference type="ARBA" id="ARBA00012756"/>
    </source>
</evidence>
<dbReference type="GO" id="GO:0005351">
    <property type="term" value="F:carbohydrate:proton symporter activity"/>
    <property type="evidence" value="ECO:0007669"/>
    <property type="project" value="TreeGrafter"/>
</dbReference>
<feature type="transmembrane region" description="Helical" evidence="14">
    <location>
        <begin position="146"/>
        <end position="170"/>
    </location>
</feature>
<evidence type="ECO:0000256" key="14">
    <source>
        <dbReference type="SAM" id="Phobius"/>
    </source>
</evidence>
<dbReference type="SUPFAM" id="SSF103473">
    <property type="entry name" value="MFS general substrate transporter"/>
    <property type="match status" value="1"/>
</dbReference>
<dbReference type="InterPro" id="IPR018954">
    <property type="entry name" value="Betagal_dom2"/>
</dbReference>
<keyword evidence="6" id="KW-0813">Transport</keyword>
<evidence type="ECO:0000256" key="2">
    <source>
        <dbReference type="ARBA" id="ARBA00004141"/>
    </source>
</evidence>
<sequence length="1625" mass="177463">MSGLADSKHDEKLTDDVMREKSIGGHHAEVLDDKELMTDAQNAEAREHEMGLLEAVRDHPMACFWAFVFCFTIVMESFDMFLNGNFVALKAFKERYGVQVAGEIGKTIPTKWQSSLFQAGQCGAFVGVFLAGPITNRLGYRWTTLLALMLMNATIFISFFADSLAVLVIGQAFEGIPWGMFIANSPAYASEVVPLVLRGACTATLQLSWSIGSIIVAAATYGFNMRTDEWAWRGPLALQWVFPAPLMVLIFFAPESPWWLVRKGRKDQALKSIKRLGRRNGTQAAAEDTLSMMERTVEIEAHTGGQPTLLDLFKGVDLRRTAITCLIYASQNFAGNLIANQATFFFEQAGMSTDFSFKLNLINSCLQLIANICAWPLSGYFGRRTIYLGGTAINVILLFILGICASIPQSQATNYAQACLGIVISFVFAGAMGPISYSIIAEASSVRLRALSTGVGRAAYYVAEIPMIYLASQMLNPTGWNMAGKCGYVWGGTACVCFVSAYFGLPEFKDRSYRELDILFNRKISARDFSKTVIDYRENDNPSAVRHCVRWLRYVYPGLGAPSGASLHGRLNSTIKTACRGDWGHGTCVVLINRLNVRQNGDSAYWPRHLHISSTMKTLVGLSWLSALSSLATLPNGSGVVAQNNTPSAWPLHDNGLNDVVQWDHFSFKVNGKRLFVFSGEIHYWRIPVYEVWEDLLEKIKAAGFTAFAFYGNWAYHSANNQTLDFESGAHDFTKLFEIAERVGLYVITRPGPYVNAEANAGGFPLWLTTGAYGTLRNDDPRYIQALDPYFSKFSELTSKHLVTKGGNALVYQIENEYGEQWDDREEKIPNESAANYMQALEDLARAHGVDVPLIHNDPNMNTKSWSKDFAPGAVGNVDVAGLDSYPSCWSCNLDECTGTNGEYVAYQTINYFDHFKEVSPTQPSFFPEFQGGSYNPWGGPEGGCPGDIGADFANLFYRNLVSQRVTAISLYMMFGGTNWGALAAPVTATSYDYSSPISENREIGAKFYETKNLAMFTRVADDLTVTNRLGNSTSYTTNSAVEASELRNPLTNGAFYVTIHSTSSSATKESFKLHVSTSVGNLTIPQHAGSIVLDGHQSKILVTDFAMGNNTLTYSTAEVLTYALIDSKPVIVLSTGAGEPVEFHVKGATKGSLVSSGAGSNATYHAEARGVTTNIQSVSGMSVYQFDNGVKVVVADKPTAYLFWAPNLSKDPFAPVDQSVLVQGPYLVRHVALGDSVLALKGDIMNSTDIEVFASSSAQKLAWNGKELSTSRTSYGTLKAHVSVFNGTIALPSLDEWKVNEALPEKEPEYDDSGAAWVVADHLTTPNPTQPDTLPVLYVDEYGFHNSFHLFRGYFEGSATGVELSVQGGLAFGWSAWLNGEFIGSWLGNTTVGIGNATLSFGNATMHSNATNVLLIAQDNTGHDLRGGATDPRGILRASLSGAADFTTWKIAGEAGGESIQLDPVRGPLAEGGLVAERLGWHLPGYDASNWTAGSPSIGFTGADIKFYRTTFPLDVPADVDASFAFVLNAPASKTLRAQLFVNGYQYARFNPYVGNEVKFPVPPGILNYSGENVVALSVWAQEESGAQVEVQMVQEFAVESSWSSRFDGEYLRPGWTEERLAYA</sequence>
<evidence type="ECO:0000256" key="1">
    <source>
        <dbReference type="ARBA" id="ARBA00001412"/>
    </source>
</evidence>
<dbReference type="Pfam" id="PF13363">
    <property type="entry name" value="BetaGal_dom3"/>
    <property type="match status" value="1"/>
</dbReference>
<dbReference type="PANTHER" id="PTHR48022:SF57">
    <property type="entry name" value="MALTOSE TRANSPORTER, PUTATIVE (AFU_ORTHOLOGUE AFUA_4G00150)-RELATED"/>
    <property type="match status" value="1"/>
</dbReference>
<dbReference type="InterPro" id="IPR031330">
    <property type="entry name" value="Gly_Hdrlase_35_cat"/>
</dbReference>
<dbReference type="InterPro" id="IPR005828">
    <property type="entry name" value="MFS_sugar_transport-like"/>
</dbReference>
<protein>
    <recommendedName>
        <fullName evidence="5">beta-galactosidase</fullName>
        <ecNumber evidence="5">3.2.1.23</ecNumber>
    </recommendedName>
</protein>
<feature type="domain" description="Major facilitator superfamily (MFS) profile" evidence="15">
    <location>
        <begin position="65"/>
        <end position="509"/>
    </location>
</feature>